<evidence type="ECO:0000313" key="1">
    <source>
        <dbReference type="EMBL" id="MDR6785913.1"/>
    </source>
</evidence>
<evidence type="ECO:0000313" key="2">
    <source>
        <dbReference type="Proteomes" id="UP001246858"/>
    </source>
</evidence>
<reference evidence="1" key="1">
    <citation type="submission" date="2023-07" db="EMBL/GenBank/DDBJ databases">
        <title>Sorghum-associated microbial communities from plants grown in Nebraska, USA.</title>
        <authorList>
            <person name="Schachtman D."/>
        </authorList>
    </citation>
    <scope>NUCLEOTIDE SEQUENCE</scope>
    <source>
        <strain evidence="1">2697</strain>
    </source>
</reference>
<keyword evidence="2" id="KW-1185">Reference proteome</keyword>
<organism evidence="1 2">
    <name type="scientific">Pedobacter africanus</name>
    <dbReference type="NCBI Taxonomy" id="151894"/>
    <lineage>
        <taxon>Bacteria</taxon>
        <taxon>Pseudomonadati</taxon>
        <taxon>Bacteroidota</taxon>
        <taxon>Sphingobacteriia</taxon>
        <taxon>Sphingobacteriales</taxon>
        <taxon>Sphingobacteriaceae</taxon>
        <taxon>Pedobacter</taxon>
    </lineage>
</organism>
<comment type="caution">
    <text evidence="1">The sequence shown here is derived from an EMBL/GenBank/DDBJ whole genome shotgun (WGS) entry which is preliminary data.</text>
</comment>
<protein>
    <submittedName>
        <fullName evidence="1">Uncharacterized protein</fullName>
    </submittedName>
</protein>
<name>A0ACC6L3Q4_9SPHI</name>
<proteinExistence type="predicted"/>
<accession>A0ACC6L3Q4</accession>
<gene>
    <name evidence="1" type="ORF">J2X78_004505</name>
</gene>
<dbReference type="EMBL" id="JAVDTF010000005">
    <property type="protein sequence ID" value="MDR6785913.1"/>
    <property type="molecule type" value="Genomic_DNA"/>
</dbReference>
<dbReference type="Proteomes" id="UP001246858">
    <property type="component" value="Unassembled WGS sequence"/>
</dbReference>
<sequence length="614" mass="69013">MKLKLPSLHALWLSFLRVIARFPLQVIVALAGTIAWCCVVDMPYTQVHKEEQLIEFMAVCNLALTLLLAADLYAEVNQFGKIKQWGLRLLMVLICTGLYFLLKPYFYLADMYRLGLLAVAFYLLVAFAPFIGRGNLNGFWQYNKSLFLRILTSGLYAAVLFAGLAIALGAIDGLFNVKIGWQTYMRLFAVVSAGFMTIFFLAGVPDDFDVLNKEESGESGESERYPKGLKIFTQYVLIPLMTIYLVILLVYEVKIVLSWQLPKGLVSTLILGYAVFGILSLLLVYPIKEKEGNGWIKLFSRFFYVMMIPLVVLLLLAVWKRVGVYGITESRYILVVLALWLTIITFYFLISKKQNIKIIPVSLCILALLATYGPQSAFSVSRYSQVARLKKLMASKKDKDIKERGPVVNYLVDRHGLAVLQPFTKRDLRQIENKIEKDADSLSRYSVISIKTDTANTLLNIKYDPHSSFIDSRRFEAETGTLVPVNGYDYVVAIESYVDKQSFKAGGINVTVEKTNQYGNLKLKVGNAAPVEYDVRKLAKDAVALYKAGKLKGKKEDVGVSYVPSEGLSITRQLGGLDIKLVITSLNTTLNAADEEELNKWLNYNGYLLVGSKR</sequence>